<evidence type="ECO:0000256" key="4">
    <source>
        <dbReference type="ARBA" id="ARBA00023136"/>
    </source>
</evidence>
<name>A0A8S1JUI4_9CILI</name>
<dbReference type="InterPro" id="IPR005821">
    <property type="entry name" value="Ion_trans_dom"/>
</dbReference>
<feature type="transmembrane region" description="Helical" evidence="6">
    <location>
        <begin position="342"/>
        <end position="363"/>
    </location>
</feature>
<feature type="region of interest" description="Disordered" evidence="5">
    <location>
        <begin position="116"/>
        <end position="146"/>
    </location>
</feature>
<feature type="transmembrane region" description="Helical" evidence="6">
    <location>
        <begin position="479"/>
        <end position="504"/>
    </location>
</feature>
<evidence type="ECO:0000256" key="6">
    <source>
        <dbReference type="SAM" id="Phobius"/>
    </source>
</evidence>
<keyword evidence="4 6" id="KW-0472">Membrane</keyword>
<dbReference type="AlphaFoldDB" id="A0A8S1JUI4"/>
<dbReference type="EMBL" id="CAJJDN010000001">
    <property type="protein sequence ID" value="CAD8045827.1"/>
    <property type="molecule type" value="Genomic_DNA"/>
</dbReference>
<evidence type="ECO:0000256" key="3">
    <source>
        <dbReference type="ARBA" id="ARBA00022989"/>
    </source>
</evidence>
<feature type="compositionally biased region" description="Basic and acidic residues" evidence="5">
    <location>
        <begin position="66"/>
        <end position="79"/>
    </location>
</feature>
<dbReference type="Proteomes" id="UP000692954">
    <property type="component" value="Unassembled WGS sequence"/>
</dbReference>
<dbReference type="InterPro" id="IPR000595">
    <property type="entry name" value="cNMP-bd_dom"/>
</dbReference>
<dbReference type="InterPro" id="IPR051413">
    <property type="entry name" value="K/Na_HCN_channel"/>
</dbReference>
<organism evidence="8 9">
    <name type="scientific">Paramecium sonneborni</name>
    <dbReference type="NCBI Taxonomy" id="65129"/>
    <lineage>
        <taxon>Eukaryota</taxon>
        <taxon>Sar</taxon>
        <taxon>Alveolata</taxon>
        <taxon>Ciliophora</taxon>
        <taxon>Intramacronucleata</taxon>
        <taxon>Oligohymenophorea</taxon>
        <taxon>Peniculida</taxon>
        <taxon>Parameciidae</taxon>
        <taxon>Paramecium</taxon>
    </lineage>
</organism>
<dbReference type="GO" id="GO:0098855">
    <property type="term" value="C:HCN channel complex"/>
    <property type="evidence" value="ECO:0007669"/>
    <property type="project" value="TreeGrafter"/>
</dbReference>
<feature type="transmembrane region" description="Helical" evidence="6">
    <location>
        <begin position="407"/>
        <end position="428"/>
    </location>
</feature>
<comment type="subcellular location">
    <subcellularLocation>
        <location evidence="1">Membrane</location>
        <topology evidence="1">Multi-pass membrane protein</topology>
    </subcellularLocation>
</comment>
<dbReference type="PROSITE" id="PS50042">
    <property type="entry name" value="CNMP_BINDING_3"/>
    <property type="match status" value="1"/>
</dbReference>
<keyword evidence="3 6" id="KW-1133">Transmembrane helix</keyword>
<evidence type="ECO:0000259" key="7">
    <source>
        <dbReference type="PROSITE" id="PS50042"/>
    </source>
</evidence>
<comment type="caution">
    <text evidence="8">The sequence shown here is derived from an EMBL/GenBank/DDBJ whole genome shotgun (WGS) entry which is preliminary data.</text>
</comment>
<evidence type="ECO:0000313" key="9">
    <source>
        <dbReference type="Proteomes" id="UP000692954"/>
    </source>
</evidence>
<feature type="compositionally biased region" description="Low complexity" evidence="5">
    <location>
        <begin position="940"/>
        <end position="979"/>
    </location>
</feature>
<feature type="region of interest" description="Disordered" evidence="5">
    <location>
        <begin position="928"/>
        <end position="992"/>
    </location>
</feature>
<dbReference type="CDD" id="cd00038">
    <property type="entry name" value="CAP_ED"/>
    <property type="match status" value="1"/>
</dbReference>
<dbReference type="PANTHER" id="PTHR45689">
    <property type="entry name" value="I[[H]] CHANNEL, ISOFORM E"/>
    <property type="match status" value="1"/>
</dbReference>
<gene>
    <name evidence="8" type="ORF">PSON_ATCC_30995.1.T0010305</name>
</gene>
<feature type="region of interest" description="Disordered" evidence="5">
    <location>
        <begin position="825"/>
        <end position="892"/>
    </location>
</feature>
<feature type="compositionally biased region" description="Basic and acidic residues" evidence="5">
    <location>
        <begin position="928"/>
        <end position="939"/>
    </location>
</feature>
<dbReference type="OrthoDB" id="421226at2759"/>
<feature type="region of interest" description="Disordered" evidence="5">
    <location>
        <begin position="60"/>
        <end position="88"/>
    </location>
</feature>
<dbReference type="PANTHER" id="PTHR45689:SF5">
    <property type="entry name" value="I[[H]] CHANNEL, ISOFORM E"/>
    <property type="match status" value="1"/>
</dbReference>
<protein>
    <recommendedName>
        <fullName evidence="7">Cyclic nucleotide-binding domain-containing protein</fullName>
    </recommendedName>
</protein>
<evidence type="ECO:0000313" key="8">
    <source>
        <dbReference type="EMBL" id="CAD8045827.1"/>
    </source>
</evidence>
<evidence type="ECO:0000256" key="5">
    <source>
        <dbReference type="SAM" id="MobiDB-lite"/>
    </source>
</evidence>
<reference evidence="8" key="1">
    <citation type="submission" date="2021-01" db="EMBL/GenBank/DDBJ databases">
        <authorList>
            <consortium name="Genoscope - CEA"/>
            <person name="William W."/>
        </authorList>
    </citation>
    <scope>NUCLEOTIDE SEQUENCE</scope>
</reference>
<keyword evidence="2 6" id="KW-0812">Transmembrane</keyword>
<evidence type="ECO:0000256" key="2">
    <source>
        <dbReference type="ARBA" id="ARBA00022692"/>
    </source>
</evidence>
<sequence>MNLQPVSSGSINMSGDSHQNGLDHYLNELNNQNLMQVRRPNEEQILAFIDFEGIKPDQVIQNKTFPDSHKENKSKESKTSKQYRHNSLEISEVSPLKQSLRDDLIPLDSPNIEFKKLGESEDHRKSKTVISPVIQSSKSPKRKSKHFSKIFSKLTNRMHLARKFIQKIKQLSPFAKKISKQQLQLIQDLSSDISHSNEKYNNMSFIKNHENSKQKKVLKKIESMKAFIALKTYFSVCKIQKIFQKLKNETIDPKGNFLFFWELLKFFLTLASLFQLSIQICFNQNVLNWFFISEKENSQNILILMFIFYSLDIVLGFRTGYYENGEVVTKQQRVAKRYLKKYFFVDLFSILPILINIILIQSFDTDNTIIKIVNCLSFLRSNALNRVYHSLEGRLLSNPRFVIGYRFLSVIGTVFLYAHVFGCLWYVVGQKNQNNWIQKAGIVEDSWFSLYSYSIYWSVMTMTTVGYGDLTPANPEEALFCVCTMFIASVVFAYSINTIGMIIAEMNKFDEKINENMAIINRYMQRKNFEQSLQFRVRQYLQNLWTQEEKFRIVDENKIINCLSPNLKEEIQICLYGQFITSIHIFYRYFSQECLLDLTKNVQEYRVAPNSYVIENGTHDGIALYQLVSGEAEMFVDLQDRKLYIGKLKQGEVFGHGPFFKNSAHAYSIKTDTACSFAYLSKQMFLDILQSHPGDYVIYQIKQQTYRMIIDQWTFQHQKLDLGIKCLGCGETDHDIDQCHRLHLILNKKMLLAKHLFSQPNKRCLFKRNCRRTTNAKFGQRLFEDAVSLFQENNFSFSSEEEEHNPSQLERTHQTKMTQEIRYQEHTHNTHRSQQQQQQQQQQLQQLQQLQNQQSKNVRFRKRSRSLNSISVHSDEESKFQKSMSGYKSNDSQIDKISGIPVKVQQLPSSQLSQSSFNVFLKEYPKRKISKQQDSDKYSNHSIGQRQQQQQQQQQHYQQQQYQHKSSSQSSSGNIPQSSIGIPPVPNGSPPLLYQEEKQLFQKGGVEDSLYVAQERKKKSLIGTSYANTKSLKNPLQAIPSVSEMNETEKANNNLKEASYTSKQLSMQSRSRSQRYTISIRTESQKIREDTKHDTTQKHDFKMKTDTYKQYHESSPLNEEQFHNTFEQACNLNQYYPQYNKDRIIEKFKRQQQYRKNTYQQYKT</sequence>
<dbReference type="GO" id="GO:0005249">
    <property type="term" value="F:voltage-gated potassium channel activity"/>
    <property type="evidence" value="ECO:0007669"/>
    <property type="project" value="TreeGrafter"/>
</dbReference>
<evidence type="ECO:0000256" key="1">
    <source>
        <dbReference type="ARBA" id="ARBA00004141"/>
    </source>
</evidence>
<feature type="transmembrane region" description="Helical" evidence="6">
    <location>
        <begin position="300"/>
        <end position="321"/>
    </location>
</feature>
<dbReference type="Pfam" id="PF00520">
    <property type="entry name" value="Ion_trans"/>
    <property type="match status" value="1"/>
</dbReference>
<feature type="compositionally biased region" description="Low complexity" evidence="5">
    <location>
        <begin position="834"/>
        <end position="854"/>
    </location>
</feature>
<dbReference type="Pfam" id="PF00027">
    <property type="entry name" value="cNMP_binding"/>
    <property type="match status" value="1"/>
</dbReference>
<dbReference type="GO" id="GO:0003254">
    <property type="term" value="P:regulation of membrane depolarization"/>
    <property type="evidence" value="ECO:0007669"/>
    <property type="project" value="TreeGrafter"/>
</dbReference>
<keyword evidence="9" id="KW-1185">Reference proteome</keyword>
<feature type="domain" description="Cyclic nucleotide-binding" evidence="7">
    <location>
        <begin position="586"/>
        <end position="689"/>
    </location>
</feature>
<feature type="transmembrane region" description="Helical" evidence="6">
    <location>
        <begin position="257"/>
        <end position="280"/>
    </location>
</feature>
<proteinExistence type="predicted"/>
<accession>A0A8S1JUI4</accession>
<feature type="compositionally biased region" description="Polar residues" evidence="5">
    <location>
        <begin position="881"/>
        <end position="892"/>
    </location>
</feature>
<dbReference type="GO" id="GO:0035725">
    <property type="term" value="P:sodium ion transmembrane transport"/>
    <property type="evidence" value="ECO:0007669"/>
    <property type="project" value="TreeGrafter"/>
</dbReference>